<feature type="transmembrane region" description="Helical" evidence="2">
    <location>
        <begin position="288"/>
        <end position="308"/>
    </location>
</feature>
<keyword evidence="2" id="KW-0472">Membrane</keyword>
<feature type="signal peptide" evidence="3">
    <location>
        <begin position="1"/>
        <end position="19"/>
    </location>
</feature>
<keyword evidence="2" id="KW-0812">Transmembrane</keyword>
<dbReference type="EMBL" id="LIAE01006411">
    <property type="protein sequence ID" value="PAV89972.1"/>
    <property type="molecule type" value="Genomic_DNA"/>
</dbReference>
<feature type="region of interest" description="Disordered" evidence="1">
    <location>
        <begin position="1102"/>
        <end position="1123"/>
    </location>
</feature>
<name>A0A2A2LUR1_9BILA</name>
<dbReference type="STRING" id="2018661.A0A2A2LUR1"/>
<dbReference type="Gene3D" id="1.20.1070.10">
    <property type="entry name" value="Rhodopsin 7-helix transmembrane proteins"/>
    <property type="match status" value="1"/>
</dbReference>
<dbReference type="OrthoDB" id="5825023at2759"/>
<evidence type="ECO:0000313" key="4">
    <source>
        <dbReference type="EMBL" id="PAV89972.1"/>
    </source>
</evidence>
<comment type="caution">
    <text evidence="4">The sequence shown here is derived from an EMBL/GenBank/DDBJ whole genome shotgun (WGS) entry which is preliminary data.</text>
</comment>
<keyword evidence="2" id="KW-1133">Transmembrane helix</keyword>
<evidence type="ECO:0000256" key="1">
    <source>
        <dbReference type="SAM" id="MobiDB-lite"/>
    </source>
</evidence>
<feature type="chain" id="PRO_5013036578" description="G-protein coupled receptors family 1 profile domain-containing protein" evidence="3">
    <location>
        <begin position="20"/>
        <end position="1346"/>
    </location>
</feature>
<sequence>MRFLAAIALIAVQVVLVDGGETDTDNGTAIGLDKQSESGTNTAEMNMMNATEMPEVEQMIAATSWNQFPMGVSMQHKQRPINGDYRCGLRQEYCQKGCFQEDSTITCTKDSVRVSCQNFDFSYRVKNASRSTNSLNWSEFQILKRFPDCWSKLVPVLCHIANPQCIQSPTSTEASSSFALVTPPFSLCDAALSACSFVNLSSHSALKSCVRDSNVSPLFSDTCQKDDTLISAKADFDRYSSCMSHSQRTPREMRQGNLFESVVEGCHLSCTEPLFRDHSIWYNWIRTVFHGILVLFSLLIAAYLFLLSAIFERSIVIYCITHALLCNGLYNLLHFLGSFHYFNEELLCDYKILSLRIGFNMCSLESVVISALMLAGSLWLIAHYIFIIAQPSCRFLMFRRGFEQEIVNDDVKSGVGIRKQLFTLIYCSSLIVGILLTYILKSVDADSVSGVCQPGFVRFSGMLFLTIPILVICPIVQFLVHLRLKRKASKSGNKNEIVENGVVPAENHLIEQRNQLIYAGDSYDQTYEIAKREYKWSDALKYRDREGHMGRIWSDSYAPHYACAVFILLFSCSALSLAIHWSAIDRPLSWEVDILREASYCNARLSINSGSNSAAFITHPDHYEKAMEQHNRDLTRLVDKQHEKEPDVMLLKLRECGIETGQFGKLLLAKLFVFLFLHNLSFLPILILAIIGFRNKSFSKKYTGFTKITELRDDLPFLCSCLGQSWKSASVLELAKLVNKDMQTEGEVDREGRRQAGDAIIKENEPPPGYVTESSCGSSIPPSFVSETPTAVIDRRATSDANYPLFKVIKPPGKPRSVAASDAIVHEGRKPKRADICQSIRRTFHQVAMRNTNRSNLNRTRSASHESVFIGDYRNPLIRGISENPDRFYYGAPSDLPNPVSHFIAAFNYLLSFMEVHSSMRTNFQSSVIELLELNDLSREQFELVLECTQQLRGSHLNVLQLRNAMQEMGRFMSTLDLSPEVHNQWIDRFNATYALLMQQISMADKIQKPALEHFEGMAALVERITTCYQNLDYANKQTNRQQQPRMRSVYNPAEIRRMNQRQEAVTAMQPQPVQSVTSNTDQPCSSRQAAEMDRLPRNVCQPSTSSIRAVPQPQSVSNAPIPDSAPSTICPYEHRYSVTPNGFYSRLRMDDILERSRTIVRMLQAQQRLYPQDIANLLLLSGDIVLDISTLPEEDRLNYNRYFDIAQIIPSNIFVPTRINPRIEPEDFIRQTRRRALNIAIFLGLHYRQNARPDVRYHSPIVPDISVLGNRGEERMGEWVGQNTFVMARGHLLTSFHDGRRDLNHLSNSAELVSLAALLDYLAQQNGYRPRTAVNYPILHINVDL</sequence>
<keyword evidence="3" id="KW-0732">Signal</keyword>
<reference evidence="4 5" key="1">
    <citation type="journal article" date="2017" name="Curr. Biol.">
        <title>Genome architecture and evolution of a unichromosomal asexual nematode.</title>
        <authorList>
            <person name="Fradin H."/>
            <person name="Zegar C."/>
            <person name="Gutwein M."/>
            <person name="Lucas J."/>
            <person name="Kovtun M."/>
            <person name="Corcoran D."/>
            <person name="Baugh L.R."/>
            <person name="Kiontke K."/>
            <person name="Gunsalus K."/>
            <person name="Fitch D.H."/>
            <person name="Piano F."/>
        </authorList>
    </citation>
    <scope>NUCLEOTIDE SEQUENCE [LARGE SCALE GENOMIC DNA]</scope>
    <source>
        <strain evidence="4">PF1309</strain>
    </source>
</reference>
<protein>
    <recommendedName>
        <fullName evidence="6">G-protein coupled receptors family 1 profile domain-containing protein</fullName>
    </recommendedName>
</protein>
<evidence type="ECO:0000256" key="2">
    <source>
        <dbReference type="SAM" id="Phobius"/>
    </source>
</evidence>
<evidence type="ECO:0000256" key="3">
    <source>
        <dbReference type="SAM" id="SignalP"/>
    </source>
</evidence>
<proteinExistence type="predicted"/>
<keyword evidence="5" id="KW-1185">Reference proteome</keyword>
<feature type="transmembrane region" description="Helical" evidence="2">
    <location>
        <begin position="671"/>
        <end position="693"/>
    </location>
</feature>
<feature type="transmembrane region" description="Helical" evidence="2">
    <location>
        <begin position="367"/>
        <end position="389"/>
    </location>
</feature>
<evidence type="ECO:0008006" key="6">
    <source>
        <dbReference type="Google" id="ProtNLM"/>
    </source>
</evidence>
<feature type="compositionally biased region" description="Polar residues" evidence="1">
    <location>
        <begin position="1102"/>
        <end position="1119"/>
    </location>
</feature>
<accession>A0A2A2LUR1</accession>
<feature type="transmembrane region" description="Helical" evidence="2">
    <location>
        <begin position="315"/>
        <end position="333"/>
    </location>
</feature>
<organism evidence="4 5">
    <name type="scientific">Diploscapter pachys</name>
    <dbReference type="NCBI Taxonomy" id="2018661"/>
    <lineage>
        <taxon>Eukaryota</taxon>
        <taxon>Metazoa</taxon>
        <taxon>Ecdysozoa</taxon>
        <taxon>Nematoda</taxon>
        <taxon>Chromadorea</taxon>
        <taxon>Rhabditida</taxon>
        <taxon>Rhabditina</taxon>
        <taxon>Rhabditomorpha</taxon>
        <taxon>Rhabditoidea</taxon>
        <taxon>Rhabditidae</taxon>
        <taxon>Diploscapter</taxon>
    </lineage>
</organism>
<evidence type="ECO:0000313" key="5">
    <source>
        <dbReference type="Proteomes" id="UP000218231"/>
    </source>
</evidence>
<feature type="transmembrane region" description="Helical" evidence="2">
    <location>
        <begin position="460"/>
        <end position="480"/>
    </location>
</feature>
<dbReference type="Proteomes" id="UP000218231">
    <property type="component" value="Unassembled WGS sequence"/>
</dbReference>
<gene>
    <name evidence="4" type="ORF">WR25_06616</name>
</gene>
<feature type="transmembrane region" description="Helical" evidence="2">
    <location>
        <begin position="421"/>
        <end position="440"/>
    </location>
</feature>